<comment type="caution">
    <text evidence="2">The sequence shown here is derived from an EMBL/GenBank/DDBJ whole genome shotgun (WGS) entry which is preliminary data.</text>
</comment>
<name>A0A9W9FYM0_9EURO</name>
<feature type="signal peptide" evidence="1">
    <location>
        <begin position="1"/>
        <end position="17"/>
    </location>
</feature>
<gene>
    <name evidence="2" type="ORF">N7456_005491</name>
</gene>
<dbReference type="EMBL" id="JAPQKH010000003">
    <property type="protein sequence ID" value="KAJ5108816.1"/>
    <property type="molecule type" value="Genomic_DNA"/>
</dbReference>
<accession>A0A9W9FYM0</accession>
<dbReference type="Proteomes" id="UP001149165">
    <property type="component" value="Unassembled WGS sequence"/>
</dbReference>
<evidence type="ECO:0000256" key="1">
    <source>
        <dbReference type="SAM" id="SignalP"/>
    </source>
</evidence>
<sequence>MRPVTILLALAPAMVSADWAFAWWGNDNCDDSDRLGYIGEKPDDQSISGTLDSGVRSAKFTYTATDVVPQFAHGAGNPYPQDGAASGQCYTLDPSAENYWAYNMDIVTTFPDR</sequence>
<keyword evidence="1" id="KW-0732">Signal</keyword>
<reference evidence="2" key="2">
    <citation type="journal article" date="2023" name="IMA Fungus">
        <title>Comparative genomic study of the Penicillium genus elucidates a diverse pangenome and 15 lateral gene transfer events.</title>
        <authorList>
            <person name="Petersen C."/>
            <person name="Sorensen T."/>
            <person name="Nielsen M.R."/>
            <person name="Sondergaard T.E."/>
            <person name="Sorensen J.L."/>
            <person name="Fitzpatrick D.A."/>
            <person name="Frisvad J.C."/>
            <person name="Nielsen K.L."/>
        </authorList>
    </citation>
    <scope>NUCLEOTIDE SEQUENCE</scope>
    <source>
        <strain evidence="2">IBT 30069</strain>
    </source>
</reference>
<evidence type="ECO:0000313" key="2">
    <source>
        <dbReference type="EMBL" id="KAJ5108816.1"/>
    </source>
</evidence>
<dbReference type="OrthoDB" id="10285353at2759"/>
<evidence type="ECO:0000313" key="3">
    <source>
        <dbReference type="Proteomes" id="UP001149165"/>
    </source>
</evidence>
<reference evidence="2" key="1">
    <citation type="submission" date="2022-11" db="EMBL/GenBank/DDBJ databases">
        <authorList>
            <person name="Petersen C."/>
        </authorList>
    </citation>
    <scope>NUCLEOTIDE SEQUENCE</scope>
    <source>
        <strain evidence="2">IBT 30069</strain>
    </source>
</reference>
<proteinExistence type="predicted"/>
<keyword evidence="3" id="KW-1185">Reference proteome</keyword>
<dbReference type="AlphaFoldDB" id="A0A9W9FYM0"/>
<feature type="chain" id="PRO_5040922649" evidence="1">
    <location>
        <begin position="18"/>
        <end position="113"/>
    </location>
</feature>
<organism evidence="2 3">
    <name type="scientific">Penicillium angulare</name>
    <dbReference type="NCBI Taxonomy" id="116970"/>
    <lineage>
        <taxon>Eukaryota</taxon>
        <taxon>Fungi</taxon>
        <taxon>Dikarya</taxon>
        <taxon>Ascomycota</taxon>
        <taxon>Pezizomycotina</taxon>
        <taxon>Eurotiomycetes</taxon>
        <taxon>Eurotiomycetidae</taxon>
        <taxon>Eurotiales</taxon>
        <taxon>Aspergillaceae</taxon>
        <taxon>Penicillium</taxon>
    </lineage>
</organism>
<protein>
    <submittedName>
        <fullName evidence="2">Uncharacterized protein</fullName>
    </submittedName>
</protein>